<dbReference type="RefSeq" id="WP_396676379.1">
    <property type="nucleotide sequence ID" value="NZ_JBIRPU010000002.1"/>
</dbReference>
<proteinExistence type="predicted"/>
<accession>A0ABW7SDD6</accession>
<evidence type="ECO:0000313" key="2">
    <source>
        <dbReference type="EMBL" id="MFI0791703.1"/>
    </source>
</evidence>
<dbReference type="Proteomes" id="UP001611075">
    <property type="component" value="Unassembled WGS sequence"/>
</dbReference>
<dbReference type="EMBL" id="JBIRPU010000002">
    <property type="protein sequence ID" value="MFI0791703.1"/>
    <property type="molecule type" value="Genomic_DNA"/>
</dbReference>
<name>A0ABW7SDD6_9ACTN</name>
<comment type="caution">
    <text evidence="2">The sequence shown here is derived from an EMBL/GenBank/DDBJ whole genome shotgun (WGS) entry which is preliminary data.</text>
</comment>
<feature type="region of interest" description="Disordered" evidence="1">
    <location>
        <begin position="308"/>
        <end position="367"/>
    </location>
</feature>
<keyword evidence="3" id="KW-1185">Reference proteome</keyword>
<feature type="compositionally biased region" description="Low complexity" evidence="1">
    <location>
        <begin position="308"/>
        <end position="329"/>
    </location>
</feature>
<reference evidence="2 3" key="1">
    <citation type="submission" date="2024-10" db="EMBL/GenBank/DDBJ databases">
        <title>The Natural Products Discovery Center: Release of the First 8490 Sequenced Strains for Exploring Actinobacteria Biosynthetic Diversity.</title>
        <authorList>
            <person name="Kalkreuter E."/>
            <person name="Kautsar S.A."/>
            <person name="Yang D."/>
            <person name="Bader C.D."/>
            <person name="Teijaro C.N."/>
            <person name="Fluegel L."/>
            <person name="Davis C.M."/>
            <person name="Simpson J.R."/>
            <person name="Lauterbach L."/>
            <person name="Steele A.D."/>
            <person name="Gui C."/>
            <person name="Meng S."/>
            <person name="Li G."/>
            <person name="Viehrig K."/>
            <person name="Ye F."/>
            <person name="Su P."/>
            <person name="Kiefer A.F."/>
            <person name="Nichols A."/>
            <person name="Cepeda A.J."/>
            <person name="Yan W."/>
            <person name="Fan B."/>
            <person name="Jiang Y."/>
            <person name="Adhikari A."/>
            <person name="Zheng C.-J."/>
            <person name="Schuster L."/>
            <person name="Cowan T.M."/>
            <person name="Smanski M.J."/>
            <person name="Chevrette M.G."/>
            <person name="De Carvalho L.P.S."/>
            <person name="Shen B."/>
        </authorList>
    </citation>
    <scope>NUCLEOTIDE SEQUENCE [LARGE SCALE GENOMIC DNA]</scope>
    <source>
        <strain evidence="2 3">NPDC021253</strain>
    </source>
</reference>
<organism evidence="2 3">
    <name type="scientific">Micromonospora rubida</name>
    <dbReference type="NCBI Taxonomy" id="2697657"/>
    <lineage>
        <taxon>Bacteria</taxon>
        <taxon>Bacillati</taxon>
        <taxon>Actinomycetota</taxon>
        <taxon>Actinomycetes</taxon>
        <taxon>Micromonosporales</taxon>
        <taxon>Micromonosporaceae</taxon>
        <taxon>Micromonospora</taxon>
    </lineage>
</organism>
<gene>
    <name evidence="2" type="ORF">ACH4OY_03220</name>
</gene>
<feature type="compositionally biased region" description="Low complexity" evidence="1">
    <location>
        <begin position="1"/>
        <end position="25"/>
    </location>
</feature>
<feature type="compositionally biased region" description="Gly residues" evidence="1">
    <location>
        <begin position="82"/>
        <end position="218"/>
    </location>
</feature>
<sequence>MARTADQPDGAPDTGGADTDRLAGGADDGRLGGGGPPAIGPVVPAVGAGQPTPKSEAGGAEAGRPGRNCTEDAAEDAEAAVSGGGGNGGTGIGPGGGGGGAGGPGTGGIGPGPGTGGTGGPGTGGIGPGPGTGGSGPGPGGVGSGIGGFGDGGVGPGTGDGGVGPGTGVGGVGPGTGVGEVGSGTGGTGTGAGSGSGTGGAGGSAGSGGRAGSGGSGLTGVDRYTLALPCVVPPEPGEAPAFLAAPASRAEIRFRPGTEALARAVAGVPSPLRWAGTTVAGRAAAPEAPSWPTAGLPAGAAGVPSAVAGAGRPSPVAGAAVRRSAVAAPDQDDGPAGGAGLRWSGGGAEGCAGGGTGAAPDDGVPAR</sequence>
<evidence type="ECO:0008006" key="4">
    <source>
        <dbReference type="Google" id="ProtNLM"/>
    </source>
</evidence>
<feature type="compositionally biased region" description="Low complexity" evidence="1">
    <location>
        <begin position="40"/>
        <end position="63"/>
    </location>
</feature>
<evidence type="ECO:0000256" key="1">
    <source>
        <dbReference type="SAM" id="MobiDB-lite"/>
    </source>
</evidence>
<feature type="region of interest" description="Disordered" evidence="1">
    <location>
        <begin position="1"/>
        <end position="219"/>
    </location>
</feature>
<evidence type="ECO:0000313" key="3">
    <source>
        <dbReference type="Proteomes" id="UP001611075"/>
    </source>
</evidence>
<feature type="compositionally biased region" description="Gly residues" evidence="1">
    <location>
        <begin position="335"/>
        <end position="357"/>
    </location>
</feature>
<protein>
    <recommendedName>
        <fullName evidence="4">PE-PGRS family protein</fullName>
    </recommendedName>
</protein>